<accession>A0A1M5NYB1</accession>
<dbReference type="InterPro" id="IPR024654">
    <property type="entry name" value="Calcineurin-like_PHP_lpxH"/>
</dbReference>
<comment type="similarity">
    <text evidence="1">Belongs to the metallophosphoesterase superfamily. YfcE family.</text>
</comment>
<evidence type="ECO:0000259" key="2">
    <source>
        <dbReference type="Pfam" id="PF12850"/>
    </source>
</evidence>
<protein>
    <submittedName>
        <fullName evidence="3">Phosphoesterase, MJ0936 family</fullName>
    </submittedName>
</protein>
<dbReference type="RefSeq" id="WP_073416404.1">
    <property type="nucleotide sequence ID" value="NZ_FQWC01000004.1"/>
</dbReference>
<dbReference type="AlphaFoldDB" id="A0A1M5NYB1"/>
<dbReference type="InterPro" id="IPR011152">
    <property type="entry name" value="Pesterase_MJ0912"/>
</dbReference>
<organism evidence="3 4">
    <name type="scientific">Flavobacterium defluvii</name>
    <dbReference type="NCBI Taxonomy" id="370979"/>
    <lineage>
        <taxon>Bacteria</taxon>
        <taxon>Pseudomonadati</taxon>
        <taxon>Bacteroidota</taxon>
        <taxon>Flavobacteriia</taxon>
        <taxon>Flavobacteriales</taxon>
        <taxon>Flavobacteriaceae</taxon>
        <taxon>Flavobacterium</taxon>
    </lineage>
</organism>
<evidence type="ECO:0000256" key="1">
    <source>
        <dbReference type="ARBA" id="ARBA00008950"/>
    </source>
</evidence>
<proteinExistence type="inferred from homology"/>
<dbReference type="InterPro" id="IPR050126">
    <property type="entry name" value="Ap4A_hydrolase"/>
</dbReference>
<dbReference type="EMBL" id="FQWC01000004">
    <property type="protein sequence ID" value="SHG94511.1"/>
    <property type="molecule type" value="Genomic_DNA"/>
</dbReference>
<evidence type="ECO:0000313" key="3">
    <source>
        <dbReference type="EMBL" id="SHG94511.1"/>
    </source>
</evidence>
<dbReference type="PANTHER" id="PTHR42850:SF2">
    <property type="entry name" value="BLL5683 PROTEIN"/>
    <property type="match status" value="1"/>
</dbReference>
<dbReference type="GO" id="GO:0016791">
    <property type="term" value="F:phosphatase activity"/>
    <property type="evidence" value="ECO:0007669"/>
    <property type="project" value="TreeGrafter"/>
</dbReference>
<feature type="domain" description="Calcineurin-like phosphoesterase" evidence="2">
    <location>
        <begin position="1"/>
        <end position="196"/>
    </location>
</feature>
<dbReference type="PANTHER" id="PTHR42850">
    <property type="entry name" value="METALLOPHOSPHOESTERASE"/>
    <property type="match status" value="1"/>
</dbReference>
<gene>
    <name evidence="3" type="ORF">SAMN05443663_104330</name>
</gene>
<evidence type="ECO:0000313" key="4">
    <source>
        <dbReference type="Proteomes" id="UP000184071"/>
    </source>
</evidence>
<keyword evidence="4" id="KW-1185">Reference proteome</keyword>
<name>A0A1M5NYB1_9FLAO</name>
<dbReference type="SUPFAM" id="SSF56300">
    <property type="entry name" value="Metallo-dependent phosphatases"/>
    <property type="match status" value="1"/>
</dbReference>
<dbReference type="STRING" id="370979.SAMN05443663_104330"/>
<dbReference type="Pfam" id="PF12850">
    <property type="entry name" value="Metallophos_2"/>
    <property type="match status" value="1"/>
</dbReference>
<dbReference type="Gene3D" id="3.60.21.10">
    <property type="match status" value="1"/>
</dbReference>
<dbReference type="OrthoDB" id="9813918at2"/>
<reference evidence="4" key="1">
    <citation type="submission" date="2016-11" db="EMBL/GenBank/DDBJ databases">
        <authorList>
            <person name="Varghese N."/>
            <person name="Submissions S."/>
        </authorList>
    </citation>
    <scope>NUCLEOTIDE SEQUENCE [LARGE SCALE GENOMIC DNA]</scope>
    <source>
        <strain evidence="4">DSM 17963</strain>
    </source>
</reference>
<dbReference type="PIRSF" id="PIRSF000883">
    <property type="entry name" value="Pesterase_MJ0912"/>
    <property type="match status" value="1"/>
</dbReference>
<dbReference type="InterPro" id="IPR029052">
    <property type="entry name" value="Metallo-depent_PP-like"/>
</dbReference>
<dbReference type="GO" id="GO:0005737">
    <property type="term" value="C:cytoplasm"/>
    <property type="evidence" value="ECO:0007669"/>
    <property type="project" value="TreeGrafter"/>
</dbReference>
<dbReference type="Proteomes" id="UP000184071">
    <property type="component" value="Unassembled WGS sequence"/>
</dbReference>
<sequence>MKIAVISDIHGNHYALQEVLNEARNIGVDKILVLGDIVGYYYYPEKILNLLSEWDYEIIKGNHEVILQELYEKKISTEILVEKYGRGHEYALKKIPQDKLDWLFSLPVQKSLIIDGVSFQLNHGSPSSIDEYIYPDAPIAQLEKCNSKQHDFVLIGHSHYSFSYKCIDSILINCGSVGQSREKGGKAYWALINTDNKDYKIRVTSYSPAKLIQDIQSIESKIGYSSKILER</sequence>